<dbReference type="Pfam" id="PF05043">
    <property type="entry name" value="Mga"/>
    <property type="match status" value="2"/>
</dbReference>
<sequence>MKTKNFLSMNKVNKLKIIQYFIKNKHKNFNINDLSQYLEIPTSTLKRHIKEINHDVSIVSEQKELIIKKNSYDYHLTELSKENGNLYTKIYREYLDNSNMFRLGLLFVKYDQLSIQLIIEELSLSKTPVYETINDLDNFLKTYGLQIEKNDIGSFKISGPELNIRIFICNLLMHAIPEETWPFNFSKSTIKNHLVRIDHLEKQSERMKSCFHQFNAIILNRIKYGNFLNFEEDKLASIPDIDFPIWKELNIINFDSYFRNEGIRKSEEITYKIMIISLFPNLFLEKDVQLMGKKLLEKPDELVTCFYTYLREATTKLELKSTSESLEFCLFHLVIHNKFARLVEGINTTHLLNLQFDTPQSLICQHQLPWKRKRYQELVEIYLPIINKKSPNLKGTLLRDDYILYINTIAMIMSLLHLPITMKAVKLHFDFGKDEISKKIVIQKIESIYQPHIYKIIETPEEADIIFCNHLYHFTTDQRIYIKDIMDFETINVISNAINSKLLSLRFKKALDYKK</sequence>
<reference evidence="4 6" key="2">
    <citation type="journal article" date="2020" name="Int. J. Syst. Evol. Microbiol.">
        <title>Vagococcus xieshaowenii sp. nov., isolated from snow finch (Montifringilla taczanowskii) cloacal content.</title>
        <authorList>
            <person name="Ge Y."/>
            <person name="Yang J."/>
            <person name="Lai X.H."/>
            <person name="Zhang G."/>
            <person name="Jin D."/>
            <person name="Lu S."/>
            <person name="Wang B."/>
            <person name="Huang Y."/>
            <person name="Huang Y."/>
            <person name="Ren Z."/>
            <person name="Zhang X."/>
            <person name="Xu J."/>
        </authorList>
    </citation>
    <scope>NUCLEOTIDE SEQUENCE [LARGE SCALE GENOMIC DNA]</scope>
    <source>
        <strain evidence="4">Personal::cf-49</strain>
        <strain evidence="6">personal::cf-49</strain>
    </source>
</reference>
<dbReference type="AlphaFoldDB" id="A0AAJ5EGL9"/>
<dbReference type="EMBL" id="SRHU01000006">
    <property type="protein sequence ID" value="TFZ42977.1"/>
    <property type="molecule type" value="Genomic_DNA"/>
</dbReference>
<dbReference type="Proteomes" id="UP000297725">
    <property type="component" value="Unassembled WGS sequence"/>
</dbReference>
<dbReference type="PANTHER" id="PTHR30185">
    <property type="entry name" value="CRYPTIC BETA-GLUCOSIDE BGL OPERON ANTITERMINATOR"/>
    <property type="match status" value="1"/>
</dbReference>
<dbReference type="InterPro" id="IPR050661">
    <property type="entry name" value="BglG_antiterminators"/>
</dbReference>
<keyword evidence="1" id="KW-0805">Transcription regulation</keyword>
<dbReference type="RefSeq" id="WP_135253470.1">
    <property type="nucleotide sequence ID" value="NZ_CP038865.1"/>
</dbReference>
<dbReference type="InterPro" id="IPR007737">
    <property type="entry name" value="Mga_HTH"/>
</dbReference>
<keyword evidence="6" id="KW-1185">Reference proteome</keyword>
<dbReference type="Proteomes" id="UP000296883">
    <property type="component" value="Chromosome"/>
</dbReference>
<proteinExistence type="predicted"/>
<feature type="domain" description="Mga helix-turn-helix" evidence="3">
    <location>
        <begin position="89"/>
        <end position="171"/>
    </location>
</feature>
<keyword evidence="2" id="KW-0804">Transcription</keyword>
<gene>
    <name evidence="5" type="ORF">E4031_01025</name>
    <name evidence="4" type="ORF">E4Z98_05620</name>
</gene>
<name>A0AAJ5EGL9_9ENTE</name>
<evidence type="ECO:0000256" key="1">
    <source>
        <dbReference type="ARBA" id="ARBA00023015"/>
    </source>
</evidence>
<evidence type="ECO:0000313" key="7">
    <source>
        <dbReference type="Proteomes" id="UP000297725"/>
    </source>
</evidence>
<evidence type="ECO:0000313" key="4">
    <source>
        <dbReference type="EMBL" id="QCA28822.1"/>
    </source>
</evidence>
<evidence type="ECO:0000313" key="5">
    <source>
        <dbReference type="EMBL" id="TFZ42977.1"/>
    </source>
</evidence>
<organism evidence="5 7">
    <name type="scientific">Vagococcus xieshaowenii</name>
    <dbReference type="NCBI Taxonomy" id="2562451"/>
    <lineage>
        <taxon>Bacteria</taxon>
        <taxon>Bacillati</taxon>
        <taxon>Bacillota</taxon>
        <taxon>Bacilli</taxon>
        <taxon>Lactobacillales</taxon>
        <taxon>Enterococcaceae</taxon>
        <taxon>Vagococcus</taxon>
    </lineage>
</organism>
<reference evidence="5 7" key="1">
    <citation type="submission" date="2019-03" db="EMBL/GenBank/DDBJ databases">
        <title>Vagococcus sp. was isolated fron gut of Carduelis flavirostris.</title>
        <authorList>
            <person name="Ge Y."/>
        </authorList>
    </citation>
    <scope>NUCLEOTIDE SEQUENCE [LARGE SCALE GENOMIC DNA]</scope>
    <source>
        <strain evidence="5 7">CF-210</strain>
    </source>
</reference>
<accession>A0AAJ5EGL9</accession>
<protein>
    <recommendedName>
        <fullName evidence="3">Mga helix-turn-helix domain-containing protein</fullName>
    </recommendedName>
</protein>
<evidence type="ECO:0000259" key="3">
    <source>
        <dbReference type="Pfam" id="PF05043"/>
    </source>
</evidence>
<dbReference type="PANTHER" id="PTHR30185:SF18">
    <property type="entry name" value="TRANSCRIPTIONAL REGULATOR MTLR"/>
    <property type="match status" value="1"/>
</dbReference>
<evidence type="ECO:0000256" key="2">
    <source>
        <dbReference type="ARBA" id="ARBA00023163"/>
    </source>
</evidence>
<evidence type="ECO:0000313" key="6">
    <source>
        <dbReference type="Proteomes" id="UP000296883"/>
    </source>
</evidence>
<dbReference type="EMBL" id="CP038865">
    <property type="protein sequence ID" value="QCA28822.1"/>
    <property type="molecule type" value="Genomic_DNA"/>
</dbReference>
<feature type="domain" description="Mga helix-turn-helix" evidence="3">
    <location>
        <begin position="9"/>
        <end position="56"/>
    </location>
</feature>